<dbReference type="GO" id="GO:0005524">
    <property type="term" value="F:ATP binding"/>
    <property type="evidence" value="ECO:0007669"/>
    <property type="project" value="UniProtKB-KW"/>
</dbReference>
<keyword evidence="1" id="KW-0813">Transport</keyword>
<evidence type="ECO:0000256" key="3">
    <source>
        <dbReference type="ARBA" id="ARBA00022840"/>
    </source>
</evidence>
<dbReference type="InterPro" id="IPR027417">
    <property type="entry name" value="P-loop_NTPase"/>
</dbReference>
<comment type="function">
    <text evidence="5">Part of the ABC transporter complex HmuTUV involved in hemin import. Responsible for energy coupling to the transport system.</text>
</comment>
<dbReference type="RefSeq" id="WP_168046173.1">
    <property type="nucleotide sequence ID" value="NZ_JAATJM010000001.1"/>
</dbReference>
<keyword evidence="2" id="KW-0547">Nucleotide-binding</keyword>
<evidence type="ECO:0000313" key="7">
    <source>
        <dbReference type="EMBL" id="NJC41240.1"/>
    </source>
</evidence>
<evidence type="ECO:0000256" key="2">
    <source>
        <dbReference type="ARBA" id="ARBA00022741"/>
    </source>
</evidence>
<keyword evidence="3 7" id="KW-0067">ATP-binding</keyword>
<evidence type="ECO:0000313" key="8">
    <source>
        <dbReference type="Proteomes" id="UP000587415"/>
    </source>
</evidence>
<name>A0A7X6BNZ4_9CAUL</name>
<dbReference type="PROSITE" id="PS00211">
    <property type="entry name" value="ABC_TRANSPORTER_1"/>
    <property type="match status" value="1"/>
</dbReference>
<dbReference type="Proteomes" id="UP000587415">
    <property type="component" value="Unassembled WGS sequence"/>
</dbReference>
<reference evidence="7 8" key="1">
    <citation type="submission" date="2020-03" db="EMBL/GenBank/DDBJ databases">
        <title>Genomic Encyclopedia of Type Strains, Phase IV (KMG-IV): sequencing the most valuable type-strain genomes for metagenomic binning, comparative biology and taxonomic classification.</title>
        <authorList>
            <person name="Goeker M."/>
        </authorList>
    </citation>
    <scope>NUCLEOTIDE SEQUENCE [LARGE SCALE GENOMIC DNA]</scope>
    <source>
        <strain evidence="7 8">DSM 4736</strain>
    </source>
</reference>
<dbReference type="EMBL" id="JAATJM010000001">
    <property type="protein sequence ID" value="NJC41240.1"/>
    <property type="molecule type" value="Genomic_DNA"/>
</dbReference>
<dbReference type="PANTHER" id="PTHR42794:SF1">
    <property type="entry name" value="HEMIN IMPORT ATP-BINDING PROTEIN HMUV"/>
    <property type="match status" value="1"/>
</dbReference>
<dbReference type="InterPro" id="IPR003439">
    <property type="entry name" value="ABC_transporter-like_ATP-bd"/>
</dbReference>
<dbReference type="PROSITE" id="PS50893">
    <property type="entry name" value="ABC_TRANSPORTER_2"/>
    <property type="match status" value="1"/>
</dbReference>
<protein>
    <submittedName>
        <fullName evidence="7">Iron complex transport system ATP-binding protein</fullName>
    </submittedName>
</protein>
<dbReference type="SMART" id="SM00382">
    <property type="entry name" value="AAA"/>
    <property type="match status" value="1"/>
</dbReference>
<gene>
    <name evidence="7" type="ORF">GGQ87_001498</name>
</gene>
<dbReference type="PANTHER" id="PTHR42794">
    <property type="entry name" value="HEMIN IMPORT ATP-BINDING PROTEIN HMUV"/>
    <property type="match status" value="1"/>
</dbReference>
<dbReference type="AlphaFoldDB" id="A0A7X6BNZ4"/>
<evidence type="ECO:0000259" key="6">
    <source>
        <dbReference type="PROSITE" id="PS50893"/>
    </source>
</evidence>
<keyword evidence="8" id="KW-1185">Reference proteome</keyword>
<sequence>MSALVLDGLVAGRRSRTGAGFRLPPLDMTASPGEVIALIGPNGAGKTTLLKTLAGLIPPLAGRIDGPASAAYLPPPGAVSAAFSALHLTALGRAGLRRWSPGLTPDDVEAARAALSRLDVLDLADRPFDRLSSGQQQLVLIARMFVQAAPVCLLDEPLAMLDPAHAQAVEAAVRPLAAEGRIVLASTHHLPFAARADRILAIGPDWIEVKTPAYALGADRIRALFGVETTGCPCCGQTPGFRP</sequence>
<dbReference type="InterPro" id="IPR003593">
    <property type="entry name" value="AAA+_ATPase"/>
</dbReference>
<dbReference type="Gene3D" id="3.40.50.300">
    <property type="entry name" value="P-loop containing nucleotide triphosphate hydrolases"/>
    <property type="match status" value="1"/>
</dbReference>
<feature type="domain" description="ABC transporter" evidence="6">
    <location>
        <begin position="4"/>
        <end position="229"/>
    </location>
</feature>
<comment type="caution">
    <text evidence="7">The sequence shown here is derived from an EMBL/GenBank/DDBJ whole genome shotgun (WGS) entry which is preliminary data.</text>
</comment>
<dbReference type="SUPFAM" id="SSF52540">
    <property type="entry name" value="P-loop containing nucleoside triphosphate hydrolases"/>
    <property type="match status" value="1"/>
</dbReference>
<keyword evidence="4" id="KW-1278">Translocase</keyword>
<dbReference type="GO" id="GO:0016887">
    <property type="term" value="F:ATP hydrolysis activity"/>
    <property type="evidence" value="ECO:0007669"/>
    <property type="project" value="InterPro"/>
</dbReference>
<proteinExistence type="predicted"/>
<evidence type="ECO:0000256" key="5">
    <source>
        <dbReference type="ARBA" id="ARBA00037066"/>
    </source>
</evidence>
<accession>A0A7X6BNZ4</accession>
<organism evidence="7 8">
    <name type="scientific">Brevundimonas alba</name>
    <dbReference type="NCBI Taxonomy" id="74314"/>
    <lineage>
        <taxon>Bacteria</taxon>
        <taxon>Pseudomonadati</taxon>
        <taxon>Pseudomonadota</taxon>
        <taxon>Alphaproteobacteria</taxon>
        <taxon>Caulobacterales</taxon>
        <taxon>Caulobacteraceae</taxon>
        <taxon>Brevundimonas</taxon>
    </lineage>
</organism>
<dbReference type="Pfam" id="PF00005">
    <property type="entry name" value="ABC_tran"/>
    <property type="match status" value="1"/>
</dbReference>
<evidence type="ECO:0000256" key="4">
    <source>
        <dbReference type="ARBA" id="ARBA00022967"/>
    </source>
</evidence>
<dbReference type="InterPro" id="IPR017871">
    <property type="entry name" value="ABC_transporter-like_CS"/>
</dbReference>
<evidence type="ECO:0000256" key="1">
    <source>
        <dbReference type="ARBA" id="ARBA00022448"/>
    </source>
</evidence>